<comment type="caution">
    <text evidence="1">The sequence shown here is derived from an EMBL/GenBank/DDBJ whole genome shotgun (WGS) entry which is preliminary data.</text>
</comment>
<gene>
    <name evidence="1" type="ORF">DPMN_090488</name>
</gene>
<accession>A0A9D4KXT7</accession>
<organism evidence="1 2">
    <name type="scientific">Dreissena polymorpha</name>
    <name type="common">Zebra mussel</name>
    <name type="synonym">Mytilus polymorpha</name>
    <dbReference type="NCBI Taxonomy" id="45954"/>
    <lineage>
        <taxon>Eukaryota</taxon>
        <taxon>Metazoa</taxon>
        <taxon>Spiralia</taxon>
        <taxon>Lophotrochozoa</taxon>
        <taxon>Mollusca</taxon>
        <taxon>Bivalvia</taxon>
        <taxon>Autobranchia</taxon>
        <taxon>Heteroconchia</taxon>
        <taxon>Euheterodonta</taxon>
        <taxon>Imparidentia</taxon>
        <taxon>Neoheterodontei</taxon>
        <taxon>Myida</taxon>
        <taxon>Dreissenoidea</taxon>
        <taxon>Dreissenidae</taxon>
        <taxon>Dreissena</taxon>
    </lineage>
</organism>
<reference evidence="1" key="2">
    <citation type="submission" date="2020-11" db="EMBL/GenBank/DDBJ databases">
        <authorList>
            <person name="McCartney M.A."/>
            <person name="Auch B."/>
            <person name="Kono T."/>
            <person name="Mallez S."/>
            <person name="Becker A."/>
            <person name="Gohl D.M."/>
            <person name="Silverstein K.A.T."/>
            <person name="Koren S."/>
            <person name="Bechman K.B."/>
            <person name="Herman A."/>
            <person name="Abrahante J.E."/>
            <person name="Garbe J."/>
        </authorList>
    </citation>
    <scope>NUCLEOTIDE SEQUENCE</scope>
    <source>
        <strain evidence="1">Duluth1</strain>
        <tissue evidence="1">Whole animal</tissue>
    </source>
</reference>
<evidence type="ECO:0000313" key="1">
    <source>
        <dbReference type="EMBL" id="KAH3848138.1"/>
    </source>
</evidence>
<dbReference type="Proteomes" id="UP000828390">
    <property type="component" value="Unassembled WGS sequence"/>
</dbReference>
<sequence length="125" mass="13896">MSLSKPCWSCMATINRTGMLRGRDGTQVADLTSAWSITKCAAKVMMVRKTGKQNGVQARIQAIVMRAVYTHCKAHWLNHANIHASDSMHAKNMMATALTIASAIDYFAKRLLRFYENLETDAMGT</sequence>
<dbReference type="EMBL" id="JAIWYP010000003">
    <property type="protein sequence ID" value="KAH3848138.1"/>
    <property type="molecule type" value="Genomic_DNA"/>
</dbReference>
<proteinExistence type="predicted"/>
<dbReference type="AlphaFoldDB" id="A0A9D4KXT7"/>
<reference evidence="1" key="1">
    <citation type="journal article" date="2019" name="bioRxiv">
        <title>The Genome of the Zebra Mussel, Dreissena polymorpha: A Resource for Invasive Species Research.</title>
        <authorList>
            <person name="McCartney M.A."/>
            <person name="Auch B."/>
            <person name="Kono T."/>
            <person name="Mallez S."/>
            <person name="Zhang Y."/>
            <person name="Obille A."/>
            <person name="Becker A."/>
            <person name="Abrahante J.E."/>
            <person name="Garbe J."/>
            <person name="Badalamenti J.P."/>
            <person name="Herman A."/>
            <person name="Mangelson H."/>
            <person name="Liachko I."/>
            <person name="Sullivan S."/>
            <person name="Sone E.D."/>
            <person name="Koren S."/>
            <person name="Silverstein K.A.T."/>
            <person name="Beckman K.B."/>
            <person name="Gohl D.M."/>
        </authorList>
    </citation>
    <scope>NUCLEOTIDE SEQUENCE</scope>
    <source>
        <strain evidence="1">Duluth1</strain>
        <tissue evidence="1">Whole animal</tissue>
    </source>
</reference>
<evidence type="ECO:0000313" key="2">
    <source>
        <dbReference type="Proteomes" id="UP000828390"/>
    </source>
</evidence>
<name>A0A9D4KXT7_DREPO</name>
<keyword evidence="2" id="KW-1185">Reference proteome</keyword>
<protein>
    <submittedName>
        <fullName evidence="1">Uncharacterized protein</fullName>
    </submittedName>
</protein>